<protein>
    <submittedName>
        <fullName evidence="2">3-beta hydroxysteroid dehydrogenase</fullName>
    </submittedName>
</protein>
<gene>
    <name evidence="2" type="ORF">BLX24_04775</name>
</gene>
<dbReference type="OrthoDB" id="9807212at2"/>
<dbReference type="InterPro" id="IPR016040">
    <property type="entry name" value="NAD(P)-bd_dom"/>
</dbReference>
<dbReference type="CDD" id="cd05262">
    <property type="entry name" value="SDR_a7"/>
    <property type="match status" value="1"/>
</dbReference>
<proteinExistence type="predicted"/>
<dbReference type="PANTHER" id="PTHR48079">
    <property type="entry name" value="PROTEIN YEEZ"/>
    <property type="match status" value="1"/>
</dbReference>
<dbReference type="Gene3D" id="3.40.50.720">
    <property type="entry name" value="NAD(P)-binding Rossmann-like Domain"/>
    <property type="match status" value="1"/>
</dbReference>
<reference evidence="2 3" key="1">
    <citation type="submission" date="2016-10" db="EMBL/GenBank/DDBJ databases">
        <title>Arsenicibacter rosenii gen. nov., sp. nov., an efficient arsenic-methylating bacterium isolated from an arsenic-contaminated paddy soil.</title>
        <authorList>
            <person name="Huang K."/>
        </authorList>
    </citation>
    <scope>NUCLEOTIDE SEQUENCE [LARGE SCALE GENOMIC DNA]</scope>
    <source>
        <strain evidence="2 3">SM-1</strain>
    </source>
</reference>
<evidence type="ECO:0000259" key="1">
    <source>
        <dbReference type="Pfam" id="PF13460"/>
    </source>
</evidence>
<dbReference type="PANTHER" id="PTHR48079:SF9">
    <property type="entry name" value="PUTATIVE-RELATED"/>
    <property type="match status" value="1"/>
</dbReference>
<evidence type="ECO:0000313" key="2">
    <source>
        <dbReference type="EMBL" id="OIN60159.1"/>
    </source>
</evidence>
<dbReference type="RefSeq" id="WP_071501953.1">
    <property type="nucleotide sequence ID" value="NZ_MORL01000002.1"/>
</dbReference>
<organism evidence="2 3">
    <name type="scientific">Arsenicibacter rosenii</name>
    <dbReference type="NCBI Taxonomy" id="1750698"/>
    <lineage>
        <taxon>Bacteria</taxon>
        <taxon>Pseudomonadati</taxon>
        <taxon>Bacteroidota</taxon>
        <taxon>Cytophagia</taxon>
        <taxon>Cytophagales</taxon>
        <taxon>Spirosomataceae</taxon>
        <taxon>Arsenicibacter</taxon>
    </lineage>
</organism>
<feature type="domain" description="NAD(P)-binding" evidence="1">
    <location>
        <begin position="7"/>
        <end position="95"/>
    </location>
</feature>
<dbReference type="GO" id="GO:0005737">
    <property type="term" value="C:cytoplasm"/>
    <property type="evidence" value="ECO:0007669"/>
    <property type="project" value="TreeGrafter"/>
</dbReference>
<evidence type="ECO:0000313" key="3">
    <source>
        <dbReference type="Proteomes" id="UP000181790"/>
    </source>
</evidence>
<keyword evidence="3" id="KW-1185">Reference proteome</keyword>
<comment type="caution">
    <text evidence="2">The sequence shown here is derived from an EMBL/GenBank/DDBJ whole genome shotgun (WGS) entry which is preliminary data.</text>
</comment>
<dbReference type="SUPFAM" id="SSF51735">
    <property type="entry name" value="NAD(P)-binding Rossmann-fold domains"/>
    <property type="match status" value="1"/>
</dbReference>
<dbReference type="AlphaFoldDB" id="A0A1S2VN16"/>
<sequence length="294" mass="30863">MRVFVTGASGFIGSAIVQELIHAGHQVTGLARSAASATALANAGADVLQGSLEDLDSLKKGAAGADGVIHAAFIHDFSNYLAAAETDKKAIEAIGSVLIGSDRPLVVTAGILGIRNDGQLITEDDPAPGFPRASEAAAMALAEAGVRASVIRLPPSVHDQGDYGFVPFIIGMARKHGVSAYVGEGTNRWPAVHRLDAALVFRLALEKGETGRRYNAIGDEGIPVREIAGVIGQYLNLPVASVPAEEAAAHFAWMSRFIMFDSPASAVKTKEQLNWTPLHPGLLDDLNKGHYFGH</sequence>
<dbReference type="GO" id="GO:0004029">
    <property type="term" value="F:aldehyde dehydrogenase (NAD+) activity"/>
    <property type="evidence" value="ECO:0007669"/>
    <property type="project" value="TreeGrafter"/>
</dbReference>
<dbReference type="InterPro" id="IPR051783">
    <property type="entry name" value="NAD(P)-dependent_oxidoreduct"/>
</dbReference>
<dbReference type="Proteomes" id="UP000181790">
    <property type="component" value="Unassembled WGS sequence"/>
</dbReference>
<name>A0A1S2VN16_9BACT</name>
<dbReference type="EMBL" id="MORL01000002">
    <property type="protein sequence ID" value="OIN60159.1"/>
    <property type="molecule type" value="Genomic_DNA"/>
</dbReference>
<accession>A0A1S2VN16</accession>
<dbReference type="Pfam" id="PF13460">
    <property type="entry name" value="NAD_binding_10"/>
    <property type="match status" value="1"/>
</dbReference>
<dbReference type="InterPro" id="IPR036291">
    <property type="entry name" value="NAD(P)-bd_dom_sf"/>
</dbReference>